<evidence type="ECO:0000313" key="3">
    <source>
        <dbReference type="Proteomes" id="UP001519345"/>
    </source>
</evidence>
<dbReference type="EMBL" id="JAGGKX010000002">
    <property type="protein sequence ID" value="MBP1968479.1"/>
    <property type="molecule type" value="Genomic_DNA"/>
</dbReference>
<dbReference type="SUPFAM" id="SSF55681">
    <property type="entry name" value="Class II aaRS and biotin synthetases"/>
    <property type="match status" value="1"/>
</dbReference>
<dbReference type="GO" id="GO:0016979">
    <property type="term" value="F:lipoate-protein ligase activity"/>
    <property type="evidence" value="ECO:0007669"/>
    <property type="project" value="UniProtKB-EC"/>
</dbReference>
<reference evidence="2 3" key="1">
    <citation type="submission" date="2021-03" db="EMBL/GenBank/DDBJ databases">
        <title>Genomic Encyclopedia of Type Strains, Phase IV (KMG-IV): sequencing the most valuable type-strain genomes for metagenomic binning, comparative biology and taxonomic classification.</title>
        <authorList>
            <person name="Goeker M."/>
        </authorList>
    </citation>
    <scope>NUCLEOTIDE SEQUENCE [LARGE SCALE GENOMIC DNA]</scope>
    <source>
        <strain evidence="2 3">DSM 25609</strain>
    </source>
</reference>
<keyword evidence="2" id="KW-0436">Ligase</keyword>
<dbReference type="RefSeq" id="WP_245301449.1">
    <property type="nucleotide sequence ID" value="NZ_CP110224.1"/>
</dbReference>
<comment type="caution">
    <text evidence="2">The sequence shown here is derived from an EMBL/GenBank/DDBJ whole genome shotgun (WGS) entry which is preliminary data.</text>
</comment>
<dbReference type="CDD" id="cd16443">
    <property type="entry name" value="LplA"/>
    <property type="match status" value="1"/>
</dbReference>
<dbReference type="InterPro" id="IPR050664">
    <property type="entry name" value="Octanoyltrans_LipM/LipL"/>
</dbReference>
<accession>A0ABS4IC20</accession>
<feature type="domain" description="BPL/LPL catalytic" evidence="1">
    <location>
        <begin position="32"/>
        <end position="242"/>
    </location>
</feature>
<dbReference type="Gene3D" id="3.30.930.10">
    <property type="entry name" value="Bira Bifunctional Protein, Domain 2"/>
    <property type="match status" value="1"/>
</dbReference>
<name>A0ABS4IC20_9BACI</name>
<dbReference type="InterPro" id="IPR004143">
    <property type="entry name" value="BPL_LPL_catalytic"/>
</dbReference>
<protein>
    <submittedName>
        <fullName evidence="2">Lipoate-protein ligase A</fullName>
        <ecNumber evidence="2">6.3.1.20</ecNumber>
    </submittedName>
</protein>
<dbReference type="PANTHER" id="PTHR43679:SF2">
    <property type="entry name" value="OCTANOYL-[GCVH]:PROTEIN N-OCTANOYLTRANSFERASE"/>
    <property type="match status" value="1"/>
</dbReference>
<gene>
    <name evidence="2" type="ORF">J2Z83_000571</name>
</gene>
<proteinExistence type="predicted"/>
<evidence type="ECO:0000313" key="2">
    <source>
        <dbReference type="EMBL" id="MBP1968479.1"/>
    </source>
</evidence>
<evidence type="ECO:0000259" key="1">
    <source>
        <dbReference type="PROSITE" id="PS51733"/>
    </source>
</evidence>
<dbReference type="PROSITE" id="PS51733">
    <property type="entry name" value="BPL_LPL_CATALYTIC"/>
    <property type="match status" value="1"/>
</dbReference>
<organism evidence="2 3">
    <name type="scientific">Virgibacillus natechei</name>
    <dbReference type="NCBI Taxonomy" id="1216297"/>
    <lineage>
        <taxon>Bacteria</taxon>
        <taxon>Bacillati</taxon>
        <taxon>Bacillota</taxon>
        <taxon>Bacilli</taxon>
        <taxon>Bacillales</taxon>
        <taxon>Bacillaceae</taxon>
        <taxon>Virgibacillus</taxon>
    </lineage>
</organism>
<dbReference type="Proteomes" id="UP001519345">
    <property type="component" value="Unassembled WGS sequence"/>
</dbReference>
<dbReference type="Pfam" id="PF21948">
    <property type="entry name" value="LplA-B_cat"/>
    <property type="match status" value="1"/>
</dbReference>
<dbReference type="PANTHER" id="PTHR43679">
    <property type="entry name" value="OCTANOYLTRANSFERASE LIPM-RELATED"/>
    <property type="match status" value="1"/>
</dbReference>
<sequence length="286" mass="32580">MEKEWGFLNTGFHNAAVNMALDEALLNWHSKGEIPPTLRLYGWKVPSLTVGHFQKAEKSIDFNALEKHGCQYVRRLTGGSAVLHDNELTYSLVISEQDPSLPKSVKEAYYVLSKGVLEGYKNLGIQADYAIPEKKRNKDRTAICFEKPASYEMVVDGKKISGNAQTRKKGVLLQHGSIPMSIDAEMLFDMFLFPSEAIKQRKRESFEKKAITIDQLTNQKHTYDMMTVAFKEGFRTGLDIELNPIELSKSQWEEVYHLANTKYDSSLWNNKSKERVISGRTSNVYT</sequence>
<dbReference type="InterPro" id="IPR045864">
    <property type="entry name" value="aa-tRNA-synth_II/BPL/LPL"/>
</dbReference>
<dbReference type="EC" id="6.3.1.20" evidence="2"/>
<keyword evidence="3" id="KW-1185">Reference proteome</keyword>